<organism evidence="1 2">
    <name type="scientific">Pseudocercospora eumusae</name>
    <dbReference type="NCBI Taxonomy" id="321146"/>
    <lineage>
        <taxon>Eukaryota</taxon>
        <taxon>Fungi</taxon>
        <taxon>Dikarya</taxon>
        <taxon>Ascomycota</taxon>
        <taxon>Pezizomycotina</taxon>
        <taxon>Dothideomycetes</taxon>
        <taxon>Dothideomycetidae</taxon>
        <taxon>Mycosphaerellales</taxon>
        <taxon>Mycosphaerellaceae</taxon>
        <taxon>Pseudocercospora</taxon>
    </lineage>
</organism>
<comment type="caution">
    <text evidence="1">The sequence shown here is derived from an EMBL/GenBank/DDBJ whole genome shotgun (WGS) entry which is preliminary data.</text>
</comment>
<reference evidence="1 2" key="1">
    <citation type="submission" date="2015-07" db="EMBL/GenBank/DDBJ databases">
        <title>Comparative genomics of the Sigatoka disease complex on banana suggests a link between parallel evolutionary changes in Pseudocercospora fijiensis and Pseudocercospora eumusae and increased virulence on the banana host.</title>
        <authorList>
            <person name="Chang T.-C."/>
            <person name="Salvucci A."/>
            <person name="Crous P.W."/>
            <person name="Stergiopoulos I."/>
        </authorList>
    </citation>
    <scope>NUCLEOTIDE SEQUENCE [LARGE SCALE GENOMIC DNA]</scope>
    <source>
        <strain evidence="1 2">CBS 114824</strain>
    </source>
</reference>
<accession>A0A139H9S6</accession>
<dbReference type="EMBL" id="LFZN01000097">
    <property type="protein sequence ID" value="KXS99186.1"/>
    <property type="molecule type" value="Genomic_DNA"/>
</dbReference>
<proteinExistence type="predicted"/>
<name>A0A139H9S6_9PEZI</name>
<keyword evidence="2" id="KW-1185">Reference proteome</keyword>
<evidence type="ECO:0000313" key="1">
    <source>
        <dbReference type="EMBL" id="KXS99186.1"/>
    </source>
</evidence>
<dbReference type="Gene3D" id="3.90.180.10">
    <property type="entry name" value="Medium-chain alcohol dehydrogenases, catalytic domain"/>
    <property type="match status" value="1"/>
</dbReference>
<dbReference type="InterPro" id="IPR011032">
    <property type="entry name" value="GroES-like_sf"/>
</dbReference>
<sequence length="77" mass="8624">MSTGRSSTNIPSSLRKIWQEQEEHGRAYTGKQDKMTTKAIVSHDTLQNGGWKMEEVGLRELEEGELLVEMVATGVCE</sequence>
<gene>
    <name evidence="1" type="ORF">AC578_3045</name>
</gene>
<dbReference type="SUPFAM" id="SSF50129">
    <property type="entry name" value="GroES-like"/>
    <property type="match status" value="1"/>
</dbReference>
<evidence type="ECO:0000313" key="2">
    <source>
        <dbReference type="Proteomes" id="UP000070133"/>
    </source>
</evidence>
<dbReference type="Proteomes" id="UP000070133">
    <property type="component" value="Unassembled WGS sequence"/>
</dbReference>
<protein>
    <submittedName>
        <fullName evidence="1">Uncharacterized protein</fullName>
    </submittedName>
</protein>
<dbReference type="AlphaFoldDB" id="A0A139H9S6"/>